<name>A0ABS3CGG9_9BACT</name>
<proteinExistence type="predicted"/>
<gene>
    <name evidence="1" type="ORF">J0A69_12195</name>
</gene>
<evidence type="ECO:0000313" key="1">
    <source>
        <dbReference type="EMBL" id="MBN7816199.1"/>
    </source>
</evidence>
<keyword evidence="2" id="KW-1185">Reference proteome</keyword>
<dbReference type="RefSeq" id="WP_206586832.1">
    <property type="nucleotide sequence ID" value="NZ_JAFKCU010000002.1"/>
</dbReference>
<organism evidence="1 2">
    <name type="scientific">Algoriphagus pacificus</name>
    <dbReference type="NCBI Taxonomy" id="2811234"/>
    <lineage>
        <taxon>Bacteria</taxon>
        <taxon>Pseudomonadati</taxon>
        <taxon>Bacteroidota</taxon>
        <taxon>Cytophagia</taxon>
        <taxon>Cytophagales</taxon>
        <taxon>Cyclobacteriaceae</taxon>
        <taxon>Algoriphagus</taxon>
    </lineage>
</organism>
<evidence type="ECO:0000313" key="2">
    <source>
        <dbReference type="Proteomes" id="UP000664480"/>
    </source>
</evidence>
<sequence>MKQTIYIFTTWAFLNSLTFQDKYIDPTGTYGLNSETTKDGDDIYTYFGQIQVKRLNEKQIVMTFMVSKGAPSYNSGSFVDTLDYHVNKAIYVDPELDPSCKITFDFTEKGVTVKEKTDNYNFGCGFGHAVVADGFFNKTSPDEPELRHPLTGEKIEF</sequence>
<protein>
    <submittedName>
        <fullName evidence="1">Uncharacterized protein</fullName>
    </submittedName>
</protein>
<accession>A0ABS3CGG9</accession>
<comment type="caution">
    <text evidence="1">The sequence shown here is derived from an EMBL/GenBank/DDBJ whole genome shotgun (WGS) entry which is preliminary data.</text>
</comment>
<reference evidence="1 2" key="1">
    <citation type="submission" date="2021-03" db="EMBL/GenBank/DDBJ databases">
        <title>novel species isolated from a fishpond in China.</title>
        <authorList>
            <person name="Lu H."/>
            <person name="Cai Z."/>
        </authorList>
    </citation>
    <scope>NUCLEOTIDE SEQUENCE [LARGE SCALE GENOMIC DNA]</scope>
    <source>
        <strain evidence="1 2">YJ13C</strain>
    </source>
</reference>
<dbReference type="Proteomes" id="UP000664480">
    <property type="component" value="Unassembled WGS sequence"/>
</dbReference>
<dbReference type="EMBL" id="JAFKCU010000002">
    <property type="protein sequence ID" value="MBN7816199.1"/>
    <property type="molecule type" value="Genomic_DNA"/>
</dbReference>